<gene>
    <name evidence="2" type="ORF">DFQ15_10411</name>
</gene>
<dbReference type="Proteomes" id="UP000247540">
    <property type="component" value="Unassembled WGS sequence"/>
</dbReference>
<sequence length="121" mass="12488">MRHIPTPSFDWRHVAGAGLALLAPLAGAGTTVIEQPGSGTNRIEVTGNRATNVQVHCADGRIAAAPTANVNSVDIDGKALEGRTIVVTGRNSQDVRLSPQDCNVPAVRGSGDVNVNGVTIR</sequence>
<feature type="chain" id="PRO_5016366772" description="DUF3060 family protein" evidence="1">
    <location>
        <begin position="29"/>
        <end position="121"/>
    </location>
</feature>
<organism evidence="2 3">
    <name type="scientific">Xylophilus ampelinus</name>
    <dbReference type="NCBI Taxonomy" id="54067"/>
    <lineage>
        <taxon>Bacteria</taxon>
        <taxon>Pseudomonadati</taxon>
        <taxon>Pseudomonadota</taxon>
        <taxon>Betaproteobacteria</taxon>
        <taxon>Burkholderiales</taxon>
        <taxon>Xylophilus</taxon>
    </lineage>
</organism>
<dbReference type="AlphaFoldDB" id="A0A318SJ28"/>
<evidence type="ECO:0008006" key="4">
    <source>
        <dbReference type="Google" id="ProtNLM"/>
    </source>
</evidence>
<keyword evidence="1" id="KW-0732">Signal</keyword>
<accession>A0A318SJ28</accession>
<name>A0A318SJ28_9BURK</name>
<evidence type="ECO:0000313" key="2">
    <source>
        <dbReference type="EMBL" id="PYE78819.1"/>
    </source>
</evidence>
<feature type="signal peptide" evidence="1">
    <location>
        <begin position="1"/>
        <end position="28"/>
    </location>
</feature>
<evidence type="ECO:0000256" key="1">
    <source>
        <dbReference type="SAM" id="SignalP"/>
    </source>
</evidence>
<protein>
    <recommendedName>
        <fullName evidence="4">DUF3060 family protein</fullName>
    </recommendedName>
</protein>
<evidence type="ECO:0000313" key="3">
    <source>
        <dbReference type="Proteomes" id="UP000247540"/>
    </source>
</evidence>
<reference evidence="2 3" key="1">
    <citation type="submission" date="2018-06" db="EMBL/GenBank/DDBJ databases">
        <title>Genomic Encyclopedia of Type Strains, Phase III (KMG-III): the genomes of soil and plant-associated and newly described type strains.</title>
        <authorList>
            <person name="Whitman W."/>
        </authorList>
    </citation>
    <scope>NUCLEOTIDE SEQUENCE [LARGE SCALE GENOMIC DNA]</scope>
    <source>
        <strain evidence="2 3">CECT 7646</strain>
    </source>
</reference>
<proteinExistence type="predicted"/>
<dbReference type="OrthoDB" id="8910276at2"/>
<comment type="caution">
    <text evidence="2">The sequence shown here is derived from an EMBL/GenBank/DDBJ whole genome shotgun (WGS) entry which is preliminary data.</text>
</comment>
<keyword evidence="3" id="KW-1185">Reference proteome</keyword>
<dbReference type="EMBL" id="QJTC01000004">
    <property type="protein sequence ID" value="PYE78819.1"/>
    <property type="molecule type" value="Genomic_DNA"/>
</dbReference>
<dbReference type="RefSeq" id="WP_110464772.1">
    <property type="nucleotide sequence ID" value="NZ_JAMOFZ010000004.1"/>
</dbReference>